<protein>
    <submittedName>
        <fullName evidence="1">Uncharacterized protein</fullName>
    </submittedName>
</protein>
<dbReference type="AlphaFoldDB" id="A0A1J5QZX9"/>
<organism evidence="1">
    <name type="scientific">mine drainage metagenome</name>
    <dbReference type="NCBI Taxonomy" id="410659"/>
    <lineage>
        <taxon>unclassified sequences</taxon>
        <taxon>metagenomes</taxon>
        <taxon>ecological metagenomes</taxon>
    </lineage>
</organism>
<comment type="caution">
    <text evidence="1">The sequence shown here is derived from an EMBL/GenBank/DDBJ whole genome shotgun (WGS) entry which is preliminary data.</text>
</comment>
<evidence type="ECO:0000313" key="1">
    <source>
        <dbReference type="EMBL" id="OIQ85383.1"/>
    </source>
</evidence>
<dbReference type="EMBL" id="MLJW01000548">
    <property type="protein sequence ID" value="OIQ85383.1"/>
    <property type="molecule type" value="Genomic_DNA"/>
</dbReference>
<name>A0A1J5QZX9_9ZZZZ</name>
<proteinExistence type="predicted"/>
<sequence length="205" mass="23639">MNQPAPFRYLQADRPCVARDMRKKHEMEIAREHCYFVGFKITAESVMSYQHALILADDYESLVIGIKEERNTILDQKLATSLNDIEPVFVRSLSMWDQAMIASVDACGINTEIKEILSRRDDYRFTVFGMLGNEEICLIPEEAHDALTAMRLARWKSIKLAAKNFHPLDVRQAHPATREFDALFHRVTERFMRLVGASFKAGQMQ</sequence>
<gene>
    <name evidence="1" type="ORF">GALL_327770</name>
</gene>
<accession>A0A1J5QZX9</accession>
<reference evidence="1" key="1">
    <citation type="submission" date="2016-10" db="EMBL/GenBank/DDBJ databases">
        <title>Sequence of Gallionella enrichment culture.</title>
        <authorList>
            <person name="Poehlein A."/>
            <person name="Muehling M."/>
            <person name="Daniel R."/>
        </authorList>
    </citation>
    <scope>NUCLEOTIDE SEQUENCE</scope>
</reference>